<dbReference type="SUPFAM" id="SSF57701">
    <property type="entry name" value="Zn2/Cys6 DNA-binding domain"/>
    <property type="match status" value="1"/>
</dbReference>
<feature type="compositionally biased region" description="Polar residues" evidence="7">
    <location>
        <begin position="129"/>
        <end position="143"/>
    </location>
</feature>
<dbReference type="InterPro" id="IPR036864">
    <property type="entry name" value="Zn2-C6_fun-type_DNA-bd_sf"/>
</dbReference>
<reference evidence="9" key="2">
    <citation type="submission" date="2023-01" db="EMBL/GenBank/DDBJ databases">
        <authorList>
            <person name="Petersen C."/>
        </authorList>
    </citation>
    <scope>NUCLEOTIDE SEQUENCE</scope>
    <source>
        <strain evidence="9">IBT 12815</strain>
    </source>
</reference>
<organism evidence="9 10">
    <name type="scientific">Penicillium hordei</name>
    <dbReference type="NCBI Taxonomy" id="40994"/>
    <lineage>
        <taxon>Eukaryota</taxon>
        <taxon>Fungi</taxon>
        <taxon>Dikarya</taxon>
        <taxon>Ascomycota</taxon>
        <taxon>Pezizomycotina</taxon>
        <taxon>Eurotiomycetes</taxon>
        <taxon>Eurotiomycetidae</taxon>
        <taxon>Eurotiales</taxon>
        <taxon>Aspergillaceae</taxon>
        <taxon>Penicillium</taxon>
    </lineage>
</organism>
<evidence type="ECO:0000256" key="3">
    <source>
        <dbReference type="ARBA" id="ARBA00023015"/>
    </source>
</evidence>
<reference evidence="9" key="1">
    <citation type="journal article" date="2023" name="IMA Fungus">
        <title>Comparative genomic study of the Penicillium genus elucidates a diverse pangenome and 15 lateral gene transfer events.</title>
        <authorList>
            <person name="Petersen C."/>
            <person name="Sorensen T."/>
            <person name="Nielsen M.R."/>
            <person name="Sondergaard T.E."/>
            <person name="Sorensen J.L."/>
            <person name="Fitzpatrick D.A."/>
            <person name="Frisvad J.C."/>
            <person name="Nielsen K.L."/>
        </authorList>
    </citation>
    <scope>NUCLEOTIDE SEQUENCE</scope>
    <source>
        <strain evidence="9">IBT 12815</strain>
    </source>
</reference>
<dbReference type="InterPro" id="IPR001138">
    <property type="entry name" value="Zn2Cys6_DnaBD"/>
</dbReference>
<dbReference type="PANTHER" id="PTHR31001:SF74">
    <property type="entry name" value="ZN(II)2CYS6 TRANSCRIPTION FACTOR (EUROFUNG)"/>
    <property type="match status" value="1"/>
</dbReference>
<dbReference type="GO" id="GO:0003677">
    <property type="term" value="F:DNA binding"/>
    <property type="evidence" value="ECO:0007669"/>
    <property type="project" value="UniProtKB-KW"/>
</dbReference>
<dbReference type="SMART" id="SM00066">
    <property type="entry name" value="GAL4"/>
    <property type="match status" value="1"/>
</dbReference>
<comment type="caution">
    <text evidence="9">The sequence shown here is derived from an EMBL/GenBank/DDBJ whole genome shotgun (WGS) entry which is preliminary data.</text>
</comment>
<gene>
    <name evidence="9" type="ORF">N7537_006233</name>
</gene>
<keyword evidence="2" id="KW-0479">Metal-binding</keyword>
<dbReference type="Pfam" id="PF00172">
    <property type="entry name" value="Zn_clus"/>
    <property type="match status" value="1"/>
</dbReference>
<dbReference type="CDD" id="cd00067">
    <property type="entry name" value="GAL4"/>
    <property type="match status" value="1"/>
</dbReference>
<sequence length="772" mass="86501">MDSPPADEPSLQPASINRRSKPQLSCNLCRRRKLRCDRKEPCSTCTARGLALSCAYPNNQAPAQRRRAPGPHETYRGCPQATVQDRLGQLEQIVVSLMQKTTSDGQDRPGQHLGASIPQDRPEEGSPEGATNSEVSPAQSDGGNVWFSSSDAQYVGGTHWATILDGIADLKEQLEREDHRNMEKPAMLHTFLLYGCKSASKEDILAALPDRPVVDRYISQYFNRLDLAPYCLHSGQFSREYERFWENPSQASVMWLGLLFSMICLAVLASSAADSSSSPGFRNPLVDTYREKIVQCLILGEYTKSGRYVFETLYHYLTIEYSIRKDADQDIWILSAISVNIALRMGYHRDPSHLPGVSPFAGEMRRRAWATILQGDILISTQMGMPRMIKDWQCDTVEPRNLNDSDFDEDCSKLPLSRPETEITTVSYLIARRRIFGALGVIVDFTASVRSVTYNEVMRLDRILNDAEATVPAYLRMKAMAGAVTDPPHVIMHRLFLRLMFHKGQIMLHCKYLNPDLTTFSEDHTSYSYSRSSCIKAALGILEIQHICDEETSPDGQLYTMRWRDSSIMKHEFLTATMLLCFLARQPDALTDGHNLDQIIAALTRAHGIWMRLRNLSMEAKTAADTLSIVLAQQSGDSDVGAEGQTMNNDFALNSGQLAVSLSSRVLAYGSSALPMPFPAGGLNGNGLEENFHYGFPFMASSQMFPSSAMMMDPNLAWQWQKVCYNSYPLQTRHSIENSTLEPNFRRIQPRESVQSVEFGMLRPELFGGISG</sequence>
<protein>
    <submittedName>
        <fullName evidence="9">Transcriptional regulator family: Fungal Specific TF</fullName>
    </submittedName>
</protein>
<dbReference type="GO" id="GO:0008270">
    <property type="term" value="F:zinc ion binding"/>
    <property type="evidence" value="ECO:0007669"/>
    <property type="project" value="InterPro"/>
</dbReference>
<feature type="domain" description="Zn(2)-C6 fungal-type" evidence="8">
    <location>
        <begin position="25"/>
        <end position="56"/>
    </location>
</feature>
<proteinExistence type="predicted"/>
<feature type="region of interest" description="Disordered" evidence="7">
    <location>
        <begin position="101"/>
        <end position="143"/>
    </location>
</feature>
<evidence type="ECO:0000313" key="9">
    <source>
        <dbReference type="EMBL" id="KAJ5603277.1"/>
    </source>
</evidence>
<comment type="subcellular location">
    <subcellularLocation>
        <location evidence="1">Nucleus</location>
    </subcellularLocation>
</comment>
<dbReference type="GO" id="GO:0006351">
    <property type="term" value="P:DNA-templated transcription"/>
    <property type="evidence" value="ECO:0007669"/>
    <property type="project" value="InterPro"/>
</dbReference>
<evidence type="ECO:0000256" key="4">
    <source>
        <dbReference type="ARBA" id="ARBA00023125"/>
    </source>
</evidence>
<keyword evidence="6" id="KW-0539">Nucleus</keyword>
<keyword evidence="3" id="KW-0805">Transcription regulation</keyword>
<dbReference type="PROSITE" id="PS00463">
    <property type="entry name" value="ZN2_CY6_FUNGAL_1"/>
    <property type="match status" value="1"/>
</dbReference>
<dbReference type="InterPro" id="IPR007219">
    <property type="entry name" value="XnlR_reg_dom"/>
</dbReference>
<dbReference type="CDD" id="cd12148">
    <property type="entry name" value="fungal_TF_MHR"/>
    <property type="match status" value="1"/>
</dbReference>
<dbReference type="GO" id="GO:0005634">
    <property type="term" value="C:nucleus"/>
    <property type="evidence" value="ECO:0007669"/>
    <property type="project" value="UniProtKB-SubCell"/>
</dbReference>
<evidence type="ECO:0000256" key="6">
    <source>
        <dbReference type="ARBA" id="ARBA00023242"/>
    </source>
</evidence>
<dbReference type="GO" id="GO:0000981">
    <property type="term" value="F:DNA-binding transcription factor activity, RNA polymerase II-specific"/>
    <property type="evidence" value="ECO:0007669"/>
    <property type="project" value="InterPro"/>
</dbReference>
<dbReference type="GeneID" id="81587532"/>
<accession>A0AAD6E8F0</accession>
<dbReference type="EMBL" id="JAQJAE010000003">
    <property type="protein sequence ID" value="KAJ5603277.1"/>
    <property type="molecule type" value="Genomic_DNA"/>
</dbReference>
<dbReference type="InterPro" id="IPR050613">
    <property type="entry name" value="Sec_Metabolite_Reg"/>
</dbReference>
<dbReference type="Gene3D" id="4.10.240.10">
    <property type="entry name" value="Zn(2)-C6 fungal-type DNA-binding domain"/>
    <property type="match status" value="1"/>
</dbReference>
<dbReference type="AlphaFoldDB" id="A0AAD6E8F0"/>
<dbReference type="Proteomes" id="UP001213799">
    <property type="component" value="Unassembled WGS sequence"/>
</dbReference>
<keyword evidence="10" id="KW-1185">Reference proteome</keyword>
<dbReference type="RefSeq" id="XP_056753075.1">
    <property type="nucleotide sequence ID" value="XM_056897290.1"/>
</dbReference>
<evidence type="ECO:0000256" key="7">
    <source>
        <dbReference type="SAM" id="MobiDB-lite"/>
    </source>
</evidence>
<dbReference type="PROSITE" id="PS50048">
    <property type="entry name" value="ZN2_CY6_FUNGAL_2"/>
    <property type="match status" value="1"/>
</dbReference>
<dbReference type="SMART" id="SM00906">
    <property type="entry name" value="Fungal_trans"/>
    <property type="match status" value="1"/>
</dbReference>
<evidence type="ECO:0000256" key="5">
    <source>
        <dbReference type="ARBA" id="ARBA00023163"/>
    </source>
</evidence>
<keyword evidence="5" id="KW-0804">Transcription</keyword>
<dbReference type="PANTHER" id="PTHR31001">
    <property type="entry name" value="UNCHARACTERIZED TRANSCRIPTIONAL REGULATORY PROTEIN"/>
    <property type="match status" value="1"/>
</dbReference>
<evidence type="ECO:0000256" key="2">
    <source>
        <dbReference type="ARBA" id="ARBA00022723"/>
    </source>
</evidence>
<evidence type="ECO:0000313" key="10">
    <source>
        <dbReference type="Proteomes" id="UP001213799"/>
    </source>
</evidence>
<evidence type="ECO:0000259" key="8">
    <source>
        <dbReference type="PROSITE" id="PS50048"/>
    </source>
</evidence>
<dbReference type="Pfam" id="PF04082">
    <property type="entry name" value="Fungal_trans"/>
    <property type="match status" value="1"/>
</dbReference>
<evidence type="ECO:0000256" key="1">
    <source>
        <dbReference type="ARBA" id="ARBA00004123"/>
    </source>
</evidence>
<keyword evidence="4" id="KW-0238">DNA-binding</keyword>
<name>A0AAD6E8F0_9EURO</name>